<evidence type="ECO:0000259" key="8">
    <source>
        <dbReference type="SMART" id="SM00479"/>
    </source>
</evidence>
<dbReference type="Gene3D" id="1.10.150.870">
    <property type="match status" value="1"/>
</dbReference>
<dbReference type="InterPro" id="IPR040982">
    <property type="entry name" value="DNA_pol3_finger"/>
</dbReference>
<dbReference type="eggNOG" id="COG0587">
    <property type="taxonomic scope" value="Bacteria"/>
</dbReference>
<dbReference type="Gene3D" id="3.20.20.140">
    <property type="entry name" value="Metal-dependent hydrolases"/>
    <property type="match status" value="1"/>
</dbReference>
<proteinExistence type="predicted"/>
<dbReference type="InterPro" id="IPR003141">
    <property type="entry name" value="Pol/His_phosphatase_N"/>
</dbReference>
<reference evidence="10 11" key="1">
    <citation type="journal article" date="2011" name="Stand. Genomic Sci.">
        <title>Complete genome sequence of the gliding freshwater bacterium Fluviicola taffensis type strain (RW262).</title>
        <authorList>
            <person name="Woyke T."/>
            <person name="Chertkov O."/>
            <person name="Lapidus A."/>
            <person name="Nolan M."/>
            <person name="Lucas S."/>
            <person name="Del Rio T.G."/>
            <person name="Tice H."/>
            <person name="Cheng J.F."/>
            <person name="Tapia R."/>
            <person name="Han C."/>
            <person name="Goodwin L."/>
            <person name="Pitluck S."/>
            <person name="Liolios K."/>
            <person name="Pagani I."/>
            <person name="Ivanova N."/>
            <person name="Huntemann M."/>
            <person name="Mavromatis K."/>
            <person name="Mikhailova N."/>
            <person name="Pati A."/>
            <person name="Chen A."/>
            <person name="Palaniappan K."/>
            <person name="Land M."/>
            <person name="Hauser L."/>
            <person name="Brambilla E.M."/>
            <person name="Rohde M."/>
            <person name="Mwirichia R."/>
            <person name="Sikorski J."/>
            <person name="Tindall B.J."/>
            <person name="Goker M."/>
            <person name="Bristow J."/>
            <person name="Eisen J.A."/>
            <person name="Markowitz V."/>
            <person name="Hugenholtz P."/>
            <person name="Klenk H.P."/>
            <person name="Kyrpides N.C."/>
        </authorList>
    </citation>
    <scope>NUCLEOTIDE SEQUENCE [LARGE SCALE GENOMIC DNA]</scope>
    <source>
        <strain evidence="11">DSM 16823 / RW262 / RW262</strain>
    </source>
</reference>
<dbReference type="PANTHER" id="PTHR32294:SF0">
    <property type="entry name" value="DNA POLYMERASE III SUBUNIT ALPHA"/>
    <property type="match status" value="1"/>
</dbReference>
<dbReference type="SUPFAM" id="SSF53098">
    <property type="entry name" value="Ribonuclease H-like"/>
    <property type="match status" value="1"/>
</dbReference>
<keyword evidence="3 10" id="KW-0808">Transferase</keyword>
<evidence type="ECO:0000256" key="1">
    <source>
        <dbReference type="ARBA" id="ARBA00012417"/>
    </source>
</evidence>
<sequence>MFLIFDTETTGLPRDWNAPLTDLDNWPRAIQIAWQLHDELGNLIEAKDYLIRPDGFDIPYDAERIHGISTELALEQGQDLEDVIAEFNEVLRKSQFVVGQNIGFDLNIMGAEFLRTQVATNMHDLPVLDTCTEVTANLCKIPGGRGGKFKLPTLTELHSFLFNVPFGEAHNATADVEATTRCFFELVRREVFTAEELKVELEFFNRFKIANPDFIQPIGLTHLNLKEASAKLKKQAVGDDSASIDESAARERLKDVPFVHLHNHTQFTILQSTMNVKGLVKQAVKHNMPAVALTDIGNMMAAFHFEKAIAGINSEIEAERKEAEENGQTISKKPLLPIIGCEMYVCRDRLDKSVKDNGSLVVFIAKNKKGYHNLIKLASISHTEGMYYVPRIDKSAVEQYHEDLIVLTGGLNGEIPSLLLNVGEKQAEEALVWWKNLFGEDLYVEIMRHGQEDENRVNASLIKLAQKHEVKLVATNNTFYGSREDANTHDILLCVRDGEQVTTPKGKGRNFRFGLENEEYYFKSADEMKELFLDLPEAIESISEILGKIEHYPLAREVLLPAFDIPDEFKDPQDAIDGGKRGENAFLRHLTYEGAAKRYPEITDEIRDRLDFELATVEKTGYPGYFLIVQDFCQAARDMGVAVGPGRGSAAGSAVAYCTGITNVDPIAYDLLFERFLNPDRVSMPDIDIDFDDEGRGRVIDWVIEKYGSNQVAQIITYGTMAAKSSIRDAGRVLDLPLMDTNLLAKLIPDNFTLDAIFNWEEPKLAEKLANSPQDLANVQELRAVSKGTDMRAQVLRQAQRIEGSVRNTGIHACGVIITPDDITNFVPVSLAKDTGMWCTQFDNSVAEEAGLLKMDFLGLKTLTLIKDAVKNVKKRHDIDLDPDTFPIDDEKTYELFQRGETVGIFQYESPGMQKYMRELRPSVFADLIAMNALYRPGPLEYIPDFIKRKNGEQEIKYDLDACEEFLKETYGITVYQEQVMLLSQKLAGFSKGDADVLRKAMGKKQRYILDKMKPQFVEQGQERGHDPVVLEKIWKDWEAFASYAFNKSHSTCYAWIAYQTAYLKANYPAEFMASVLSNNLNDIAQVSFFMEECRRMGIEVLGPDVNESAYEFTVNQHGAIRFGLGGIKGLGSGPVENIIENRQEEGSFQSIFEMTKRLNLRIVNKKAMESMAYAGCFDSFKGAHRAQYFALDAGGKTFIENALKYGNSLQDNENSAQVSMFGESADVKMPEPTIPNSEEWNLLYKLNREKEVVGIFISGHPLDDFRVEIEAFCNGNVELLSNVKNHLGRDFTIPAIITDAQHLTTKTGKPFGLILIEDYSNTHKQYIFGDTYLKFKHLLTKDLFVAIKGRVQEGPYPDKITKMKPIEFSINSIEQLQDMMGTKSATFNITIPIKSLDQMMMNKLEALFSESEEGNCSVKFTVVDHLDNLTVTMPSKRLRINPSPKMLSEMKEMQLEVGFDTN</sequence>
<dbReference type="InterPro" id="IPR029460">
    <property type="entry name" value="DNAPol_HHH"/>
</dbReference>
<dbReference type="Proteomes" id="UP000007463">
    <property type="component" value="Chromosome"/>
</dbReference>
<feature type="domain" description="Polymerase/histidinol phosphatase N-terminal" evidence="9">
    <location>
        <begin position="259"/>
        <end position="347"/>
    </location>
</feature>
<dbReference type="Pfam" id="PF17657">
    <property type="entry name" value="DNA_pol3_finger"/>
    <property type="match status" value="1"/>
</dbReference>
<dbReference type="GO" id="GO:0003676">
    <property type="term" value="F:nucleic acid binding"/>
    <property type="evidence" value="ECO:0007669"/>
    <property type="project" value="InterPro"/>
</dbReference>
<dbReference type="SMART" id="SM00479">
    <property type="entry name" value="EXOIII"/>
    <property type="match status" value="1"/>
</dbReference>
<dbReference type="InterPro" id="IPR036397">
    <property type="entry name" value="RNaseH_sf"/>
</dbReference>
<accession>F2IK58</accession>
<comment type="catalytic activity">
    <reaction evidence="7">
        <text>DNA(n) + a 2'-deoxyribonucleoside 5'-triphosphate = DNA(n+1) + diphosphate</text>
        <dbReference type="Rhea" id="RHEA:22508"/>
        <dbReference type="Rhea" id="RHEA-COMP:17339"/>
        <dbReference type="Rhea" id="RHEA-COMP:17340"/>
        <dbReference type="ChEBI" id="CHEBI:33019"/>
        <dbReference type="ChEBI" id="CHEBI:61560"/>
        <dbReference type="ChEBI" id="CHEBI:173112"/>
        <dbReference type="EC" id="2.7.7.7"/>
    </reaction>
</comment>
<evidence type="ECO:0000256" key="6">
    <source>
        <dbReference type="ARBA" id="ARBA00022932"/>
    </source>
</evidence>
<feature type="domain" description="Exonuclease" evidence="8">
    <location>
        <begin position="1"/>
        <end position="192"/>
    </location>
</feature>
<dbReference type="InterPro" id="IPR004013">
    <property type="entry name" value="PHP_dom"/>
</dbReference>
<keyword evidence="6" id="KW-0239">DNA-directed DNA polymerase</keyword>
<dbReference type="NCBIfam" id="TIGR00594">
    <property type="entry name" value="polc"/>
    <property type="match status" value="1"/>
</dbReference>
<evidence type="ECO:0000256" key="2">
    <source>
        <dbReference type="ARBA" id="ARBA00019114"/>
    </source>
</evidence>
<dbReference type="GO" id="GO:0006260">
    <property type="term" value="P:DNA replication"/>
    <property type="evidence" value="ECO:0007669"/>
    <property type="project" value="UniProtKB-KW"/>
</dbReference>
<dbReference type="CDD" id="cd04485">
    <property type="entry name" value="DnaE_OBF"/>
    <property type="match status" value="1"/>
</dbReference>
<dbReference type="InterPro" id="IPR041931">
    <property type="entry name" value="DNA_pol3_alpha_thumb_dom"/>
</dbReference>
<dbReference type="Gene3D" id="1.10.10.1600">
    <property type="entry name" value="Bacterial DNA polymerase III alpha subunit, thumb domain"/>
    <property type="match status" value="1"/>
</dbReference>
<dbReference type="EMBL" id="CP002542">
    <property type="protein sequence ID" value="AEA42957.1"/>
    <property type="molecule type" value="Genomic_DNA"/>
</dbReference>
<dbReference type="EC" id="2.7.7.7" evidence="1"/>
<dbReference type="STRING" id="755732.Fluta_0956"/>
<dbReference type="CDD" id="cd06127">
    <property type="entry name" value="DEDDh"/>
    <property type="match status" value="1"/>
</dbReference>
<evidence type="ECO:0000256" key="4">
    <source>
        <dbReference type="ARBA" id="ARBA00022695"/>
    </source>
</evidence>
<dbReference type="InterPro" id="IPR004805">
    <property type="entry name" value="DnaE2/DnaE/PolC"/>
</dbReference>
<dbReference type="SMART" id="SM00481">
    <property type="entry name" value="POLIIIAc"/>
    <property type="match status" value="1"/>
</dbReference>
<keyword evidence="11" id="KW-1185">Reference proteome</keyword>
<dbReference type="GO" id="GO:0008408">
    <property type="term" value="F:3'-5' exonuclease activity"/>
    <property type="evidence" value="ECO:0007669"/>
    <property type="project" value="InterPro"/>
</dbReference>
<organism evidence="10 11">
    <name type="scientific">Fluviicola taffensis (strain DSM 16823 / NCIMB 13979 / RW262)</name>
    <dbReference type="NCBI Taxonomy" id="755732"/>
    <lineage>
        <taxon>Bacteria</taxon>
        <taxon>Pseudomonadati</taxon>
        <taxon>Bacteroidota</taxon>
        <taxon>Flavobacteriia</taxon>
        <taxon>Flavobacteriales</taxon>
        <taxon>Crocinitomicaceae</taxon>
        <taxon>Fluviicola</taxon>
    </lineage>
</organism>
<reference evidence="11" key="2">
    <citation type="submission" date="2011-02" db="EMBL/GenBank/DDBJ databases">
        <title>The complete genome of Fluviicola taffensis DSM 16823.</title>
        <authorList>
            <consortium name="US DOE Joint Genome Institute (JGI-PGF)"/>
            <person name="Lucas S."/>
            <person name="Copeland A."/>
            <person name="Lapidus A."/>
            <person name="Bruce D."/>
            <person name="Goodwin L."/>
            <person name="Pitluck S."/>
            <person name="Kyrpides N."/>
            <person name="Mavromatis K."/>
            <person name="Ivanova N."/>
            <person name="Mikhailova N."/>
            <person name="Pagani I."/>
            <person name="Chertkov O."/>
            <person name="Detter J.C."/>
            <person name="Han C."/>
            <person name="Tapia R."/>
            <person name="Land M."/>
            <person name="Hauser L."/>
            <person name="Markowitz V."/>
            <person name="Cheng J.-F."/>
            <person name="Hugenholtz P."/>
            <person name="Woyke T."/>
            <person name="Wu D."/>
            <person name="Tindall B."/>
            <person name="Pomrenke H.G."/>
            <person name="Brambilla E."/>
            <person name="Klenk H.-P."/>
            <person name="Eisen J.A."/>
        </authorList>
    </citation>
    <scope>NUCLEOTIDE SEQUENCE [LARGE SCALE GENOMIC DNA]</scope>
    <source>
        <strain evidence="11">DSM 16823 / RW262 / RW262</strain>
    </source>
</reference>
<evidence type="ECO:0000256" key="3">
    <source>
        <dbReference type="ARBA" id="ARBA00022679"/>
    </source>
</evidence>
<evidence type="ECO:0000259" key="9">
    <source>
        <dbReference type="SMART" id="SM00481"/>
    </source>
</evidence>
<dbReference type="GO" id="GO:0003887">
    <property type="term" value="F:DNA-directed DNA polymerase activity"/>
    <property type="evidence" value="ECO:0007669"/>
    <property type="project" value="UniProtKB-KW"/>
</dbReference>
<dbReference type="Pfam" id="PF00929">
    <property type="entry name" value="RNase_T"/>
    <property type="match status" value="1"/>
</dbReference>
<dbReference type="InterPro" id="IPR012337">
    <property type="entry name" value="RNaseH-like_sf"/>
</dbReference>
<dbReference type="RefSeq" id="WP_013685729.1">
    <property type="nucleotide sequence ID" value="NC_015321.1"/>
</dbReference>
<dbReference type="NCBIfam" id="NF004226">
    <property type="entry name" value="PRK05673.1"/>
    <property type="match status" value="1"/>
</dbReference>
<evidence type="ECO:0000256" key="7">
    <source>
        <dbReference type="ARBA" id="ARBA00049244"/>
    </source>
</evidence>
<evidence type="ECO:0000313" key="10">
    <source>
        <dbReference type="EMBL" id="AEA42957.1"/>
    </source>
</evidence>
<dbReference type="OrthoDB" id="9803237at2"/>
<evidence type="ECO:0000313" key="11">
    <source>
        <dbReference type="Proteomes" id="UP000007463"/>
    </source>
</evidence>
<keyword evidence="4 10" id="KW-0548">Nucleotidyltransferase</keyword>
<name>F2IK58_FLUTR</name>
<dbReference type="Pfam" id="PF02811">
    <property type="entry name" value="PHP"/>
    <property type="match status" value="1"/>
</dbReference>
<gene>
    <name evidence="10" type="ordered locus">Fluta_0956</name>
</gene>
<dbReference type="InterPro" id="IPR013520">
    <property type="entry name" value="Ribonucl_H"/>
</dbReference>
<dbReference type="Pfam" id="PF07733">
    <property type="entry name" value="DNA_pol3_alpha"/>
    <property type="match status" value="1"/>
</dbReference>
<dbReference type="Gene3D" id="3.30.420.10">
    <property type="entry name" value="Ribonuclease H-like superfamily/Ribonuclease H"/>
    <property type="match status" value="1"/>
</dbReference>
<dbReference type="KEGG" id="fte:Fluta_0956"/>
<dbReference type="HOGENOM" id="CLU_001600_1_0_10"/>
<protein>
    <recommendedName>
        <fullName evidence="2">DNA polymerase III subunit alpha</fullName>
        <ecNumber evidence="1">2.7.7.7</ecNumber>
    </recommendedName>
</protein>
<keyword evidence="5" id="KW-0235">DNA replication</keyword>
<dbReference type="PANTHER" id="PTHR32294">
    <property type="entry name" value="DNA POLYMERASE III SUBUNIT ALPHA"/>
    <property type="match status" value="1"/>
</dbReference>
<evidence type="ECO:0000256" key="5">
    <source>
        <dbReference type="ARBA" id="ARBA00022705"/>
    </source>
</evidence>
<dbReference type="Pfam" id="PF14579">
    <property type="entry name" value="HHH_6"/>
    <property type="match status" value="1"/>
</dbReference>
<dbReference type="InterPro" id="IPR011708">
    <property type="entry name" value="DNA_pol3_alpha_NTPase_dom"/>
</dbReference>